<evidence type="ECO:0000259" key="2">
    <source>
        <dbReference type="PROSITE" id="PS51340"/>
    </source>
</evidence>
<dbReference type="PANTHER" id="PTHR14237">
    <property type="entry name" value="MOLYBDOPTERIN COFACTOR SULFURASE MOSC"/>
    <property type="match status" value="1"/>
</dbReference>
<dbReference type="InterPro" id="IPR011037">
    <property type="entry name" value="Pyrv_Knase-like_insert_dom_sf"/>
</dbReference>
<dbReference type="GO" id="GO:0003824">
    <property type="term" value="F:catalytic activity"/>
    <property type="evidence" value="ECO:0007669"/>
    <property type="project" value="InterPro"/>
</dbReference>
<keyword evidence="1" id="KW-1133">Transmembrane helix</keyword>
<keyword evidence="1" id="KW-0812">Transmembrane</keyword>
<dbReference type="GO" id="GO:0030170">
    <property type="term" value="F:pyridoxal phosphate binding"/>
    <property type="evidence" value="ECO:0007669"/>
    <property type="project" value="InterPro"/>
</dbReference>
<dbReference type="SUPFAM" id="SSF50800">
    <property type="entry name" value="PK beta-barrel domain-like"/>
    <property type="match status" value="1"/>
</dbReference>
<protein>
    <recommendedName>
        <fullName evidence="2">MOSC domain-containing protein</fullName>
    </recommendedName>
</protein>
<dbReference type="Pfam" id="PF03476">
    <property type="entry name" value="MOSC_N"/>
    <property type="match status" value="1"/>
</dbReference>
<dbReference type="InterPro" id="IPR005302">
    <property type="entry name" value="MoCF_Sase_C"/>
</dbReference>
<dbReference type="PANTHER" id="PTHR14237:SF19">
    <property type="entry name" value="MITOCHONDRIAL AMIDOXIME REDUCING COMPONENT 1"/>
    <property type="match status" value="1"/>
</dbReference>
<evidence type="ECO:0000256" key="1">
    <source>
        <dbReference type="SAM" id="Phobius"/>
    </source>
</evidence>
<name>A0A7S2U5V0_9STRA</name>
<dbReference type="SUPFAM" id="SSF141673">
    <property type="entry name" value="MOSC N-terminal domain-like"/>
    <property type="match status" value="1"/>
</dbReference>
<dbReference type="EMBL" id="HBHQ01000349">
    <property type="protein sequence ID" value="CAD9808396.1"/>
    <property type="molecule type" value="Transcribed_RNA"/>
</dbReference>
<dbReference type="PROSITE" id="PS51340">
    <property type="entry name" value="MOSC"/>
    <property type="match status" value="1"/>
</dbReference>
<keyword evidence="1" id="KW-0472">Membrane</keyword>
<feature type="domain" description="MOSC" evidence="2">
    <location>
        <begin position="259"/>
        <end position="414"/>
    </location>
</feature>
<organism evidence="3">
    <name type="scientific">Attheya septentrionalis</name>
    <dbReference type="NCBI Taxonomy" id="420275"/>
    <lineage>
        <taxon>Eukaryota</taxon>
        <taxon>Sar</taxon>
        <taxon>Stramenopiles</taxon>
        <taxon>Ochrophyta</taxon>
        <taxon>Bacillariophyta</taxon>
        <taxon>Coscinodiscophyceae</taxon>
        <taxon>Chaetocerotophycidae</taxon>
        <taxon>Chaetocerotales</taxon>
        <taxon>Attheyaceae</taxon>
        <taxon>Attheya</taxon>
    </lineage>
</organism>
<dbReference type="InterPro" id="IPR005303">
    <property type="entry name" value="MOCOS_middle"/>
</dbReference>
<evidence type="ECO:0000313" key="3">
    <source>
        <dbReference type="EMBL" id="CAD9808396.1"/>
    </source>
</evidence>
<sequence>METKYFLEFNTRSPPIAATQEFFKTLYCTMAFVDLEDHGTLALTAAVVVLTTIALILGSKRIHRITKSRAARQKIDELAANNKEPNEAPTVSSLFVHPVKSLRAVSVPSAALDELGLKGDRRLMIVRPCPSTASATTDEKTATHRFVTQRQFPGLTSIEASLPSTTTETNNMTIITLKSSAVPGSQVNIDVSEETLKAHKQRYRAGIWDDVVTVVDVGDDAASFVKNVLLAVDECGQEPFSGFENIRVVSIVPDVTVRKTPEEYIPPEAWTVAGSIPNVALTDGFPILVACEASLNELNRRLQQKGKPPIPMSRFRPNIVIRNPGGRPFEEDQWKAIKIGDNTILHMVKGCPRCKQSCTDQLTGERFEEPIETLADFRALGKNKEDVYFAQNAVFHGGSGSGCQIKVGDTVSVLSYGDPVWDLDPVQAE</sequence>
<dbReference type="Pfam" id="PF03473">
    <property type="entry name" value="MOSC"/>
    <property type="match status" value="1"/>
</dbReference>
<reference evidence="3" key="1">
    <citation type="submission" date="2021-01" db="EMBL/GenBank/DDBJ databases">
        <authorList>
            <person name="Corre E."/>
            <person name="Pelletier E."/>
            <person name="Niang G."/>
            <person name="Scheremetjew M."/>
            <person name="Finn R."/>
            <person name="Kale V."/>
            <person name="Holt S."/>
            <person name="Cochrane G."/>
            <person name="Meng A."/>
            <person name="Brown T."/>
            <person name="Cohen L."/>
        </authorList>
    </citation>
    <scope>NUCLEOTIDE SEQUENCE</scope>
    <source>
        <strain evidence="3">CCMP2084</strain>
    </source>
</reference>
<dbReference type="AlphaFoldDB" id="A0A7S2U5V0"/>
<dbReference type="GO" id="GO:0030151">
    <property type="term" value="F:molybdenum ion binding"/>
    <property type="evidence" value="ECO:0007669"/>
    <property type="project" value="InterPro"/>
</dbReference>
<accession>A0A7S2U5V0</accession>
<gene>
    <name evidence="3" type="ORF">ASEP1449_LOCUS218</name>
</gene>
<proteinExistence type="predicted"/>
<feature type="transmembrane region" description="Helical" evidence="1">
    <location>
        <begin position="40"/>
        <end position="59"/>
    </location>
</feature>